<evidence type="ECO:0000259" key="2">
    <source>
        <dbReference type="Pfam" id="PF12969"/>
    </source>
</evidence>
<sequence length="655" mass="74459">MKKLILLGLLSNAVICLHAQGFNYDLKQSWAEKPVLHSVNKIFDSASAVAILDERTIEYVKVKESLVIYETDHAIIKIIDDKGIEMYNKIYIPLYSPSGVKDIKARAVLKNGKVIDLPAGNIKEIEEDGRKYNLFAMDGLEKGCEVEYTWLEEKPLSLFGSEIFQRSNIPVQEARFLLITPDYLKFDAKGYNGFAVSKDSVIGEQRVIAGIGTNMKEMEEEKYSFTDPYLQRVDYKLSYNISKSANVRLYTWKDLAKQVYPYYTERTSKEEKVLDGFVKKIPVTNSSDVASTVLAVEDYLKTNININEELIADEATNIEAIIKSKATNHNGIVRLFAGIFDKLNINYQLVYPGTRTGFTIDEELEDWDRADDMLLYFPSTKKFISPTSVELRYPYIPFEYTYTKGLFLKGTVLGEFKTAIGVFGNITAEDFSQHAINMEATIKFSEDLDTLLLNSRQILKGYGATSYRPIYTFLPKDKQDQANKEIIKAVAGSENISNIKIENAALTDYFDNKPLIIGADIKSTTLLERAGNKILFKLGEVIGQQAQMYQEKPRQLPAELPFPHVLERKIIIQLPDGYTVKNLNDINMNIVHKDNDEITMGFVSSYTQTNNTITVQIKETYSKVFYPLDQFEDFKRVINASADFNKITLVLQKAN</sequence>
<gene>
    <name evidence="3" type="ORF">FRZ67_14230</name>
</gene>
<protein>
    <submittedName>
        <fullName evidence="3">DUF3857 domain-containing protein</fullName>
    </submittedName>
</protein>
<proteinExistence type="predicted"/>
<dbReference type="OrthoDB" id="1153981at2"/>
<dbReference type="Gene3D" id="2.60.40.3140">
    <property type="match status" value="1"/>
</dbReference>
<dbReference type="AlphaFoldDB" id="A0A5B8VAD2"/>
<reference evidence="3 4" key="1">
    <citation type="journal article" date="2016" name="Int. J. Syst. Evol. Microbiol.">
        <title>Panacibacter ginsenosidivorans gen. nov., sp. nov., with ginsenoside converting activity isolated from soil of a ginseng field.</title>
        <authorList>
            <person name="Siddiqi M.Z."/>
            <person name="Muhammad Shafi S."/>
            <person name="Choi K.D."/>
            <person name="Im W.T."/>
        </authorList>
    </citation>
    <scope>NUCLEOTIDE SEQUENCE [LARGE SCALE GENOMIC DNA]</scope>
    <source>
        <strain evidence="3 4">Gsoil1550</strain>
    </source>
</reference>
<dbReference type="Gene3D" id="2.60.120.1130">
    <property type="match status" value="1"/>
</dbReference>
<evidence type="ECO:0000313" key="3">
    <source>
        <dbReference type="EMBL" id="QEC68404.1"/>
    </source>
</evidence>
<feature type="chain" id="PRO_5022855805" evidence="1">
    <location>
        <begin position="20"/>
        <end position="655"/>
    </location>
</feature>
<dbReference type="InterPro" id="IPR024618">
    <property type="entry name" value="DUF3857"/>
</dbReference>
<dbReference type="KEGG" id="pgin:FRZ67_14230"/>
<dbReference type="EMBL" id="CP042435">
    <property type="protein sequence ID" value="QEC68404.1"/>
    <property type="molecule type" value="Genomic_DNA"/>
</dbReference>
<evidence type="ECO:0000313" key="4">
    <source>
        <dbReference type="Proteomes" id="UP000321533"/>
    </source>
</evidence>
<keyword evidence="4" id="KW-1185">Reference proteome</keyword>
<name>A0A5B8VAD2_9BACT</name>
<dbReference type="Pfam" id="PF12969">
    <property type="entry name" value="DUF3857"/>
    <property type="match status" value="1"/>
</dbReference>
<organism evidence="3 4">
    <name type="scientific">Panacibacter ginsenosidivorans</name>
    <dbReference type="NCBI Taxonomy" id="1813871"/>
    <lineage>
        <taxon>Bacteria</taxon>
        <taxon>Pseudomonadati</taxon>
        <taxon>Bacteroidota</taxon>
        <taxon>Chitinophagia</taxon>
        <taxon>Chitinophagales</taxon>
        <taxon>Chitinophagaceae</taxon>
        <taxon>Panacibacter</taxon>
    </lineage>
</organism>
<feature type="domain" description="DUF3857" evidence="2">
    <location>
        <begin position="70"/>
        <end position="206"/>
    </location>
</feature>
<dbReference type="Proteomes" id="UP000321533">
    <property type="component" value="Chromosome"/>
</dbReference>
<evidence type="ECO:0000256" key="1">
    <source>
        <dbReference type="SAM" id="SignalP"/>
    </source>
</evidence>
<feature type="signal peptide" evidence="1">
    <location>
        <begin position="1"/>
        <end position="19"/>
    </location>
</feature>
<dbReference type="RefSeq" id="WP_147190374.1">
    <property type="nucleotide sequence ID" value="NZ_CP042435.1"/>
</dbReference>
<keyword evidence="1" id="KW-0732">Signal</keyword>
<accession>A0A5B8VAD2</accession>